<gene>
    <name evidence="2" type="ORF">PCON_04094</name>
</gene>
<keyword evidence="3" id="KW-1185">Reference proteome</keyword>
<name>U4KZ75_PYROM</name>
<proteinExistence type="predicted"/>
<evidence type="ECO:0000313" key="3">
    <source>
        <dbReference type="Proteomes" id="UP000018144"/>
    </source>
</evidence>
<protein>
    <submittedName>
        <fullName evidence="2">Uncharacterized protein</fullName>
    </submittedName>
</protein>
<evidence type="ECO:0000313" key="2">
    <source>
        <dbReference type="EMBL" id="CCX04954.1"/>
    </source>
</evidence>
<feature type="compositionally biased region" description="Low complexity" evidence="1">
    <location>
        <begin position="7"/>
        <end position="20"/>
    </location>
</feature>
<evidence type="ECO:0000256" key="1">
    <source>
        <dbReference type="SAM" id="MobiDB-lite"/>
    </source>
</evidence>
<accession>U4KZ75</accession>
<dbReference type="Proteomes" id="UP000018144">
    <property type="component" value="Unassembled WGS sequence"/>
</dbReference>
<organism evidence="2 3">
    <name type="scientific">Pyronema omphalodes (strain CBS 100304)</name>
    <name type="common">Pyronema confluens</name>
    <dbReference type="NCBI Taxonomy" id="1076935"/>
    <lineage>
        <taxon>Eukaryota</taxon>
        <taxon>Fungi</taxon>
        <taxon>Dikarya</taxon>
        <taxon>Ascomycota</taxon>
        <taxon>Pezizomycotina</taxon>
        <taxon>Pezizomycetes</taxon>
        <taxon>Pezizales</taxon>
        <taxon>Pyronemataceae</taxon>
        <taxon>Pyronema</taxon>
    </lineage>
</organism>
<reference evidence="2 3" key="1">
    <citation type="journal article" date="2013" name="PLoS Genet.">
        <title>The genome and development-dependent transcriptomes of Pyronema confluens: a window into fungal evolution.</title>
        <authorList>
            <person name="Traeger S."/>
            <person name="Altegoer F."/>
            <person name="Freitag M."/>
            <person name="Gabaldon T."/>
            <person name="Kempken F."/>
            <person name="Kumar A."/>
            <person name="Marcet-Houben M."/>
            <person name="Poggeler S."/>
            <person name="Stajich J.E."/>
            <person name="Nowrousian M."/>
        </authorList>
    </citation>
    <scope>NUCLEOTIDE SEQUENCE [LARGE SCALE GENOMIC DNA]</scope>
    <source>
        <strain evidence="3">CBS 100304</strain>
        <tissue evidence="2">Vegetative mycelium</tissue>
    </source>
</reference>
<dbReference type="AlphaFoldDB" id="U4KZ75"/>
<dbReference type="EMBL" id="HF935221">
    <property type="protein sequence ID" value="CCX04954.1"/>
    <property type="molecule type" value="Genomic_DNA"/>
</dbReference>
<sequence>MSQPGPQDTTHTAQPAAAQTGNQANIDKAKAFAEKYGLVDKLKKFVKKKLGTGGSH</sequence>
<feature type="region of interest" description="Disordered" evidence="1">
    <location>
        <begin position="1"/>
        <end position="22"/>
    </location>
</feature>